<evidence type="ECO:0000256" key="4">
    <source>
        <dbReference type="ARBA" id="ARBA00035178"/>
    </source>
</evidence>
<dbReference type="PANTHER" id="PTHR35534:SF1">
    <property type="entry name" value="LARGE RIBOSOMAL SUBUNIT PROTEIN BL32"/>
    <property type="match status" value="1"/>
</dbReference>
<dbReference type="EMBL" id="OBEI01000008">
    <property type="protein sequence ID" value="SNZ09828.1"/>
    <property type="molecule type" value="Genomic_DNA"/>
</dbReference>
<keyword evidence="2 5" id="KW-0689">Ribosomal protein</keyword>
<protein>
    <recommendedName>
        <fullName evidence="4 5">Large ribosomal subunit protein bL32</fullName>
    </recommendedName>
</protein>
<dbReference type="OrthoDB" id="9812874at2"/>
<proteinExistence type="inferred from homology"/>
<dbReference type="Pfam" id="PF01783">
    <property type="entry name" value="Ribosomal_L32p"/>
    <property type="match status" value="1"/>
</dbReference>
<reference evidence="7" key="1">
    <citation type="submission" date="2017-09" db="EMBL/GenBank/DDBJ databases">
        <authorList>
            <person name="Varghese N."/>
            <person name="Submissions S."/>
        </authorList>
    </citation>
    <scope>NUCLEOTIDE SEQUENCE [LARGE SCALE GENOMIC DNA]</scope>
    <source>
        <strain evidence="7">DSM 15103</strain>
    </source>
</reference>
<evidence type="ECO:0000313" key="6">
    <source>
        <dbReference type="EMBL" id="SNZ09828.1"/>
    </source>
</evidence>
<dbReference type="AlphaFoldDB" id="A0A285NKS2"/>
<evidence type="ECO:0000313" key="7">
    <source>
        <dbReference type="Proteomes" id="UP000219036"/>
    </source>
</evidence>
<keyword evidence="7" id="KW-1185">Reference proteome</keyword>
<evidence type="ECO:0000256" key="5">
    <source>
        <dbReference type="HAMAP-Rule" id="MF_00340"/>
    </source>
</evidence>
<comment type="similarity">
    <text evidence="1 5">Belongs to the bacterial ribosomal protein bL32 family.</text>
</comment>
<dbReference type="GO" id="GO:0015934">
    <property type="term" value="C:large ribosomal subunit"/>
    <property type="evidence" value="ECO:0007669"/>
    <property type="project" value="InterPro"/>
</dbReference>
<organism evidence="6 7">
    <name type="scientific">Persephonella hydrogeniphila</name>
    <dbReference type="NCBI Taxonomy" id="198703"/>
    <lineage>
        <taxon>Bacteria</taxon>
        <taxon>Pseudomonadati</taxon>
        <taxon>Aquificota</taxon>
        <taxon>Aquificia</taxon>
        <taxon>Aquificales</taxon>
        <taxon>Hydrogenothermaceae</taxon>
        <taxon>Persephonella</taxon>
    </lineage>
</organism>
<dbReference type="InterPro" id="IPR002677">
    <property type="entry name" value="Ribosomal_bL32"/>
</dbReference>
<dbReference type="HAMAP" id="MF_00340">
    <property type="entry name" value="Ribosomal_bL32"/>
    <property type="match status" value="1"/>
</dbReference>
<dbReference type="PANTHER" id="PTHR35534">
    <property type="entry name" value="50S RIBOSOMAL PROTEIN L32"/>
    <property type="match status" value="1"/>
</dbReference>
<gene>
    <name evidence="5" type="primary">rpmF</name>
    <name evidence="6" type="ORF">SAMN06265182_1626</name>
</gene>
<evidence type="ECO:0000256" key="2">
    <source>
        <dbReference type="ARBA" id="ARBA00022980"/>
    </source>
</evidence>
<keyword evidence="3 5" id="KW-0687">Ribonucleoprotein</keyword>
<accession>A0A285NKS2</accession>
<dbReference type="InterPro" id="IPR011332">
    <property type="entry name" value="Ribosomal_zn-bd"/>
</dbReference>
<dbReference type="GO" id="GO:0003735">
    <property type="term" value="F:structural constituent of ribosome"/>
    <property type="evidence" value="ECO:0007669"/>
    <property type="project" value="InterPro"/>
</dbReference>
<sequence length="60" mass="6757">MAAPKRKKSKAKTAMRKAHWLKKVNIPGLSLCPECGQPKAPHRVCPHCGYYKDKEVIEVV</sequence>
<dbReference type="RefSeq" id="WP_029520675.1">
    <property type="nucleotide sequence ID" value="NZ_OBEI01000008.1"/>
</dbReference>
<name>A0A285NKS2_9AQUI</name>
<dbReference type="SUPFAM" id="SSF57829">
    <property type="entry name" value="Zn-binding ribosomal proteins"/>
    <property type="match status" value="1"/>
</dbReference>
<dbReference type="GO" id="GO:0006412">
    <property type="term" value="P:translation"/>
    <property type="evidence" value="ECO:0007669"/>
    <property type="project" value="UniProtKB-UniRule"/>
</dbReference>
<evidence type="ECO:0000256" key="3">
    <source>
        <dbReference type="ARBA" id="ARBA00023274"/>
    </source>
</evidence>
<dbReference type="NCBIfam" id="TIGR01031">
    <property type="entry name" value="rpmF_bact"/>
    <property type="match status" value="1"/>
</dbReference>
<evidence type="ECO:0000256" key="1">
    <source>
        <dbReference type="ARBA" id="ARBA00008560"/>
    </source>
</evidence>
<dbReference type="Proteomes" id="UP000219036">
    <property type="component" value="Unassembled WGS sequence"/>
</dbReference>
<dbReference type="InterPro" id="IPR044957">
    <property type="entry name" value="Ribosomal_bL32_bact"/>
</dbReference>